<evidence type="ECO:0000313" key="2">
    <source>
        <dbReference type="Proteomes" id="UP001163223"/>
    </source>
</evidence>
<reference evidence="1" key="1">
    <citation type="submission" date="2022-11" db="EMBL/GenBank/DDBJ databases">
        <title>beta-Carotene-producing bacterium, Jeongeuplla avenae sp. nov., alleviates the salt stress of Arabidopsis seedlings.</title>
        <authorList>
            <person name="Jiang L."/>
            <person name="Lee J."/>
        </authorList>
    </citation>
    <scope>NUCLEOTIDE SEQUENCE</scope>
    <source>
        <strain evidence="1">DY_R2A_6</strain>
    </source>
</reference>
<accession>A0ACD4NJV5</accession>
<protein>
    <submittedName>
        <fullName evidence="1">TonB C-terminal domain-containing protein</fullName>
    </submittedName>
</protein>
<keyword evidence="2" id="KW-1185">Reference proteome</keyword>
<dbReference type="EMBL" id="CP113520">
    <property type="protein sequence ID" value="WAJ27071.1"/>
    <property type="molecule type" value="Genomic_DNA"/>
</dbReference>
<gene>
    <name evidence="1" type="ORF">OXU80_19730</name>
</gene>
<sequence length="378" mass="39796">MKPGIVASASLHALLLGWGMVSFTAPAPFEVSEPASLPVDLVSVEEFSEAVAGDKSAPLADTPAPTPTEKPATLPMPAENVGENEVDLETPPTPQSRPEEVRQAAAEAAPPPPPPEPEPQPTPEPQPEPEPVAEPVAETPPPPPEPQPQEVAAQPQEPALPTNVPVPVTRPRPPEPVKVAEAKPEPPKPQPEKPKPEKPVETAEPKPETPAEKPKPVETAKPKPEATRTAERETRGETESDFNADEIAALLDRSKASGGGAKRSEAPAAAGASRTTGVKLSRGETDALNEQLAGCWQLPAGIEDAAGLIVVLRFNVDGAGKLNGQPQVTETSGNRAFDESAKRAVQKCDRGEGLKLPMDKLDQFADYIEVGFNPSAMF</sequence>
<proteinExistence type="predicted"/>
<dbReference type="Proteomes" id="UP001163223">
    <property type="component" value="Chromosome"/>
</dbReference>
<organism evidence="1 2">
    <name type="scientific">Antarcticirhabdus aurantiaca</name>
    <dbReference type="NCBI Taxonomy" id="2606717"/>
    <lineage>
        <taxon>Bacteria</taxon>
        <taxon>Pseudomonadati</taxon>
        <taxon>Pseudomonadota</taxon>
        <taxon>Alphaproteobacteria</taxon>
        <taxon>Hyphomicrobiales</taxon>
        <taxon>Aurantimonadaceae</taxon>
        <taxon>Antarcticirhabdus</taxon>
    </lineage>
</organism>
<evidence type="ECO:0000313" key="1">
    <source>
        <dbReference type="EMBL" id="WAJ27071.1"/>
    </source>
</evidence>
<name>A0ACD4NJV5_9HYPH</name>